<keyword evidence="1" id="KW-1133">Transmembrane helix</keyword>
<dbReference type="Pfam" id="PF24867">
    <property type="entry name" value="DUF7733"/>
    <property type="match status" value="1"/>
</dbReference>
<dbReference type="Proteomes" id="UP001237642">
    <property type="component" value="Unassembled WGS sequence"/>
</dbReference>
<comment type="caution">
    <text evidence="3">The sequence shown here is derived from an EMBL/GenBank/DDBJ whole genome shotgun (WGS) entry which is preliminary data.</text>
</comment>
<keyword evidence="4" id="KW-1185">Reference proteome</keyword>
<sequence>MAVYAVVSGIIGLIVPVAYITEGFFLSDKESIKPAVPHLFLLLCQIFMEGVGFSDKFSLPIRVYVPVVYNSVRIFTLMEWLRDEFTKGTNGGNGASSSSSVRIFVGRSIAVSNMVFWCFNLFGFLLPVWLPKIFKLYYSAPAVLHKVKT</sequence>
<dbReference type="AlphaFoldDB" id="A0AAD8JBL7"/>
<name>A0AAD8JBL7_9APIA</name>
<keyword evidence="1" id="KW-0472">Membrane</keyword>
<protein>
    <submittedName>
        <fullName evidence="3">Transmembrane protein</fullName>
    </submittedName>
</protein>
<dbReference type="PANTHER" id="PTHR33829">
    <property type="entry name" value="OSJNBA0044M19.10 PROTEIN"/>
    <property type="match status" value="1"/>
</dbReference>
<reference evidence="3" key="1">
    <citation type="submission" date="2023-02" db="EMBL/GenBank/DDBJ databases">
        <title>Genome of toxic invasive species Heracleum sosnowskyi carries increased number of genes despite the absence of recent whole-genome duplications.</title>
        <authorList>
            <person name="Schelkunov M."/>
            <person name="Shtratnikova V."/>
            <person name="Makarenko M."/>
            <person name="Klepikova A."/>
            <person name="Omelchenko D."/>
            <person name="Novikova G."/>
            <person name="Obukhova E."/>
            <person name="Bogdanov V."/>
            <person name="Penin A."/>
            <person name="Logacheva M."/>
        </authorList>
    </citation>
    <scope>NUCLEOTIDE SEQUENCE</scope>
    <source>
        <strain evidence="3">Hsosn_3</strain>
        <tissue evidence="3">Leaf</tissue>
    </source>
</reference>
<dbReference type="EMBL" id="JAUIZM010000002">
    <property type="protein sequence ID" value="KAK1399520.1"/>
    <property type="molecule type" value="Genomic_DNA"/>
</dbReference>
<accession>A0AAD8JBL7</accession>
<gene>
    <name evidence="3" type="ORF">POM88_009383</name>
</gene>
<feature type="transmembrane region" description="Helical" evidence="1">
    <location>
        <begin position="6"/>
        <end position="26"/>
    </location>
</feature>
<proteinExistence type="predicted"/>
<keyword evidence="1 3" id="KW-0812">Transmembrane</keyword>
<dbReference type="PANTHER" id="PTHR33829:SF1">
    <property type="entry name" value="TRANSMEMBRANE PROTEIN"/>
    <property type="match status" value="1"/>
</dbReference>
<evidence type="ECO:0000256" key="1">
    <source>
        <dbReference type="SAM" id="Phobius"/>
    </source>
</evidence>
<evidence type="ECO:0000313" key="3">
    <source>
        <dbReference type="EMBL" id="KAK1399520.1"/>
    </source>
</evidence>
<feature type="domain" description="DUF7733" evidence="2">
    <location>
        <begin position="2"/>
        <end position="138"/>
    </location>
</feature>
<dbReference type="InterPro" id="IPR056635">
    <property type="entry name" value="DUF7733"/>
</dbReference>
<reference evidence="3" key="2">
    <citation type="submission" date="2023-05" db="EMBL/GenBank/DDBJ databases">
        <authorList>
            <person name="Schelkunov M.I."/>
        </authorList>
    </citation>
    <scope>NUCLEOTIDE SEQUENCE</scope>
    <source>
        <strain evidence="3">Hsosn_3</strain>
        <tissue evidence="3">Leaf</tissue>
    </source>
</reference>
<organism evidence="3 4">
    <name type="scientific">Heracleum sosnowskyi</name>
    <dbReference type="NCBI Taxonomy" id="360622"/>
    <lineage>
        <taxon>Eukaryota</taxon>
        <taxon>Viridiplantae</taxon>
        <taxon>Streptophyta</taxon>
        <taxon>Embryophyta</taxon>
        <taxon>Tracheophyta</taxon>
        <taxon>Spermatophyta</taxon>
        <taxon>Magnoliopsida</taxon>
        <taxon>eudicotyledons</taxon>
        <taxon>Gunneridae</taxon>
        <taxon>Pentapetalae</taxon>
        <taxon>asterids</taxon>
        <taxon>campanulids</taxon>
        <taxon>Apiales</taxon>
        <taxon>Apiaceae</taxon>
        <taxon>Apioideae</taxon>
        <taxon>apioid superclade</taxon>
        <taxon>Tordylieae</taxon>
        <taxon>Tordyliinae</taxon>
        <taxon>Heracleum</taxon>
    </lineage>
</organism>
<evidence type="ECO:0000259" key="2">
    <source>
        <dbReference type="Pfam" id="PF24867"/>
    </source>
</evidence>
<evidence type="ECO:0000313" key="4">
    <source>
        <dbReference type="Proteomes" id="UP001237642"/>
    </source>
</evidence>
<feature type="transmembrane region" description="Helical" evidence="1">
    <location>
        <begin position="109"/>
        <end position="130"/>
    </location>
</feature>